<protein>
    <submittedName>
        <fullName evidence="4">GTP-binding protein</fullName>
    </submittedName>
</protein>
<dbReference type="InterPro" id="IPR025275">
    <property type="entry name" value="DUF4015"/>
</dbReference>
<evidence type="ECO:0000313" key="4">
    <source>
        <dbReference type="EMBL" id="TLS50488.1"/>
    </source>
</evidence>
<reference evidence="4 5" key="1">
    <citation type="submission" date="2019-05" db="EMBL/GenBank/DDBJ databases">
        <authorList>
            <person name="Narsing Rao M.P."/>
            <person name="Li W.J."/>
        </authorList>
    </citation>
    <scope>NUCLEOTIDE SEQUENCE [LARGE SCALE GENOMIC DNA]</scope>
    <source>
        <strain evidence="4 5">SYSU_K30003</strain>
    </source>
</reference>
<dbReference type="Gene3D" id="3.20.20.80">
    <property type="entry name" value="Glycosidases"/>
    <property type="match status" value="1"/>
</dbReference>
<name>A0A5R9GAS5_9BACL</name>
<organism evidence="4 5">
    <name type="scientific">Paenibacillus antri</name>
    <dbReference type="NCBI Taxonomy" id="2582848"/>
    <lineage>
        <taxon>Bacteria</taxon>
        <taxon>Bacillati</taxon>
        <taxon>Bacillota</taxon>
        <taxon>Bacilli</taxon>
        <taxon>Bacillales</taxon>
        <taxon>Paenibacillaceae</taxon>
        <taxon>Paenibacillus</taxon>
    </lineage>
</organism>
<keyword evidence="2" id="KW-0732">Signal</keyword>
<feature type="chain" id="PRO_5038392287" evidence="2">
    <location>
        <begin position="23"/>
        <end position="427"/>
    </location>
</feature>
<dbReference type="PROSITE" id="PS51257">
    <property type="entry name" value="PROKAR_LIPOPROTEIN"/>
    <property type="match status" value="1"/>
</dbReference>
<proteinExistence type="predicted"/>
<dbReference type="AlphaFoldDB" id="A0A5R9GAS5"/>
<dbReference type="EMBL" id="VCIW01000014">
    <property type="protein sequence ID" value="TLS50488.1"/>
    <property type="molecule type" value="Genomic_DNA"/>
</dbReference>
<evidence type="ECO:0000259" key="3">
    <source>
        <dbReference type="Pfam" id="PF13200"/>
    </source>
</evidence>
<feature type="domain" description="DUF4015" evidence="3">
    <location>
        <begin position="106"/>
        <end position="425"/>
    </location>
</feature>
<dbReference type="SUPFAM" id="SSF51445">
    <property type="entry name" value="(Trans)glycosidases"/>
    <property type="match status" value="1"/>
</dbReference>
<dbReference type="Pfam" id="PF13200">
    <property type="entry name" value="DUF4015"/>
    <property type="match status" value="1"/>
</dbReference>
<accession>A0A5R9GAS5</accession>
<gene>
    <name evidence="4" type="ORF">FE782_19135</name>
</gene>
<dbReference type="Proteomes" id="UP000309676">
    <property type="component" value="Unassembled WGS sequence"/>
</dbReference>
<feature type="region of interest" description="Disordered" evidence="1">
    <location>
        <begin position="62"/>
        <end position="92"/>
    </location>
</feature>
<keyword evidence="5" id="KW-1185">Reference proteome</keyword>
<comment type="caution">
    <text evidence="4">The sequence shown here is derived from an EMBL/GenBank/DDBJ whole genome shotgun (WGS) entry which is preliminary data.</text>
</comment>
<dbReference type="InterPro" id="IPR017853">
    <property type="entry name" value="GH"/>
</dbReference>
<feature type="region of interest" description="Disordered" evidence="1">
    <location>
        <begin position="25"/>
        <end position="50"/>
    </location>
</feature>
<feature type="signal peptide" evidence="2">
    <location>
        <begin position="1"/>
        <end position="22"/>
    </location>
</feature>
<evidence type="ECO:0000256" key="1">
    <source>
        <dbReference type="SAM" id="MobiDB-lite"/>
    </source>
</evidence>
<evidence type="ECO:0000313" key="5">
    <source>
        <dbReference type="Proteomes" id="UP000309676"/>
    </source>
</evidence>
<sequence>MIKSRPWLICLLLLALVAVGCANGSATEAPRDRPLNAASSGTDGRPEGNVVQQPLLDVVEPEANPETEKPDLAGQPSTETRKPDEAPQTKAHAVLPEKKRRVDIKGVYVSPHALHGKRWKKIEKLLRDTELNALVIDAKSDYGRLTYPSKIAAAKEIDADSEAKIGDLASYLNPLKKNNTYLIARIVTFKDPYLAAKKPEWAMKRKDGSVWRDKRGVSWVDPYNEEVWEYNIEIVEEAIAAGFDEVQFDYVRFPEQVGAVDREVVFRNPGNETKDQIIQRFLRTATRRVHEAGGFTSADVFGLTTTAKDGMGIGQKWELLAQEVDAISPMVYPSHYAKGSYGVQHPDLKPYKIVKEAIADAKSRNEALTRNQEHAAALRPWLQDFTAKWVKPHRTYRQAEVREQIQALKELGIRQYLLWNPSSDYSF</sequence>
<evidence type="ECO:0000256" key="2">
    <source>
        <dbReference type="SAM" id="SignalP"/>
    </source>
</evidence>